<gene>
    <name evidence="4" type="ORF">CspeluHIS016_0504820</name>
</gene>
<comment type="similarity">
    <text evidence="1">Belongs to the lcsJ thioesterase family.</text>
</comment>
<reference evidence="4" key="1">
    <citation type="journal article" date="2023" name="BMC Genomics">
        <title>Chromosome-level genome assemblies of Cutaneotrichosporon spp. (Trichosporonales, Basidiomycota) reveal imbalanced evolution between nucleotide sequences and chromosome synteny.</title>
        <authorList>
            <person name="Kobayashi Y."/>
            <person name="Kayamori A."/>
            <person name="Aoki K."/>
            <person name="Shiwa Y."/>
            <person name="Matsutani M."/>
            <person name="Fujita N."/>
            <person name="Sugita T."/>
            <person name="Iwasaki W."/>
            <person name="Tanaka N."/>
            <person name="Takashima M."/>
        </authorList>
    </citation>
    <scope>NUCLEOTIDE SEQUENCE</scope>
    <source>
        <strain evidence="4">HIS016</strain>
    </source>
</reference>
<evidence type="ECO:0000313" key="4">
    <source>
        <dbReference type="EMBL" id="GMK58450.1"/>
    </source>
</evidence>
<dbReference type="InterPro" id="IPR029069">
    <property type="entry name" value="HotDog_dom_sf"/>
</dbReference>
<keyword evidence="5" id="KW-1185">Reference proteome</keyword>
<comment type="caution">
    <text evidence="4">The sequence shown here is derived from an EMBL/GenBank/DDBJ whole genome shotgun (WGS) entry which is preliminary data.</text>
</comment>
<keyword evidence="3" id="KW-0812">Transmembrane</keyword>
<dbReference type="CDD" id="cd00586">
    <property type="entry name" value="4HBT"/>
    <property type="match status" value="1"/>
</dbReference>
<dbReference type="PANTHER" id="PTHR12475">
    <property type="match status" value="1"/>
</dbReference>
<dbReference type="EMBL" id="BTCM01000005">
    <property type="protein sequence ID" value="GMK58450.1"/>
    <property type="molecule type" value="Genomic_DNA"/>
</dbReference>
<proteinExistence type="inferred from homology"/>
<organism evidence="4 5">
    <name type="scientific">Cutaneotrichosporon spelunceum</name>
    <dbReference type="NCBI Taxonomy" id="1672016"/>
    <lineage>
        <taxon>Eukaryota</taxon>
        <taxon>Fungi</taxon>
        <taxon>Dikarya</taxon>
        <taxon>Basidiomycota</taxon>
        <taxon>Agaricomycotina</taxon>
        <taxon>Tremellomycetes</taxon>
        <taxon>Trichosporonales</taxon>
        <taxon>Trichosporonaceae</taxon>
        <taxon>Cutaneotrichosporon</taxon>
    </lineage>
</organism>
<evidence type="ECO:0000256" key="3">
    <source>
        <dbReference type="SAM" id="Phobius"/>
    </source>
</evidence>
<sequence>MNKLAVVERGRALARSLTARGSVFPGIPKPIKLLFLLLVFLNSSSFPFLWMIRLWSHPIKAWVHAKTVGHKRYWVGWRRRNIAAGGLAHMRVKTWRRALFDDCDHNMHLSNSSYAKCSDENKIKFCIDAFAPVFVTGVHMALGASHFQYLREIPIGSQYLMETRVGGWGDKWIHCITEFVIYPSKGKKRAHKPDVADKPTALPHIDIPSGTDSGVDTPENGYANGYANGKANGSATTGPNHDELMKRLMVQAREPRADGGIVTCIAITDYCFKQGRVTVPPRIAMHLSLLSDDEGRLAHALKILGGRDQGVKYCRGGWKEDPLADELGRDIALGSDGTQSWAEAGKDYMDGAGVGLLQVALARP</sequence>
<dbReference type="Gene3D" id="3.10.129.10">
    <property type="entry name" value="Hotdog Thioesterase"/>
    <property type="match status" value="1"/>
</dbReference>
<dbReference type="Pfam" id="PF13279">
    <property type="entry name" value="4HBT_2"/>
    <property type="match status" value="1"/>
</dbReference>
<keyword evidence="3" id="KW-1133">Transmembrane helix</keyword>
<keyword evidence="3" id="KW-0472">Membrane</keyword>
<dbReference type="PANTHER" id="PTHR12475:SF4">
    <property type="entry name" value="PROTEIN THEM6"/>
    <property type="match status" value="1"/>
</dbReference>
<evidence type="ECO:0000313" key="5">
    <source>
        <dbReference type="Proteomes" id="UP001222932"/>
    </source>
</evidence>
<dbReference type="InterPro" id="IPR051490">
    <property type="entry name" value="THEM6_lcsJ_thioesterase"/>
</dbReference>
<accession>A0AAD3TXT9</accession>
<evidence type="ECO:0008006" key="6">
    <source>
        <dbReference type="Google" id="ProtNLM"/>
    </source>
</evidence>
<dbReference type="AlphaFoldDB" id="A0AAD3TXT9"/>
<feature type="region of interest" description="Disordered" evidence="2">
    <location>
        <begin position="190"/>
        <end position="218"/>
    </location>
</feature>
<dbReference type="SUPFAM" id="SSF54637">
    <property type="entry name" value="Thioesterase/thiol ester dehydrase-isomerase"/>
    <property type="match status" value="1"/>
</dbReference>
<evidence type="ECO:0000256" key="1">
    <source>
        <dbReference type="ARBA" id="ARBA00038476"/>
    </source>
</evidence>
<reference evidence="4" key="2">
    <citation type="submission" date="2023-06" db="EMBL/GenBank/DDBJ databases">
        <authorList>
            <person name="Kobayashi Y."/>
            <person name="Kayamori A."/>
            <person name="Aoki K."/>
            <person name="Shiwa Y."/>
            <person name="Fujita N."/>
            <person name="Sugita T."/>
            <person name="Iwasaki W."/>
            <person name="Tanaka N."/>
            <person name="Takashima M."/>
        </authorList>
    </citation>
    <scope>NUCLEOTIDE SEQUENCE</scope>
    <source>
        <strain evidence="4">HIS016</strain>
    </source>
</reference>
<dbReference type="Proteomes" id="UP001222932">
    <property type="component" value="Unassembled WGS sequence"/>
</dbReference>
<feature type="transmembrane region" description="Helical" evidence="3">
    <location>
        <begin position="33"/>
        <end position="52"/>
    </location>
</feature>
<evidence type="ECO:0000256" key="2">
    <source>
        <dbReference type="SAM" id="MobiDB-lite"/>
    </source>
</evidence>
<name>A0AAD3TXT9_9TREE</name>
<protein>
    <recommendedName>
        <fullName evidence="6">Thioesterase/thiol ester dehydrase-isomerase</fullName>
    </recommendedName>
</protein>